<dbReference type="GO" id="GO:0003700">
    <property type="term" value="F:DNA-binding transcription factor activity"/>
    <property type="evidence" value="ECO:0007669"/>
    <property type="project" value="InterPro"/>
</dbReference>
<dbReference type="OrthoDB" id="9803764at2"/>
<keyword evidence="2" id="KW-0804">Transcription</keyword>
<gene>
    <name evidence="5" type="ORF">DKW60_01620</name>
</gene>
<evidence type="ECO:0000313" key="5">
    <source>
        <dbReference type="EMBL" id="PWR00279.1"/>
    </source>
</evidence>
<evidence type="ECO:0000256" key="1">
    <source>
        <dbReference type="ARBA" id="ARBA00023015"/>
    </source>
</evidence>
<sequence>MASRLCVLQLAKLELAQRQLEQTSLPLDEIAERCGFAAERSLRRTWNRWKPHTPGEYRRTTHTNTQPIPLNSCSNVIHEQKHEQKD</sequence>
<dbReference type="InterPro" id="IPR009057">
    <property type="entry name" value="Homeodomain-like_sf"/>
</dbReference>
<dbReference type="PROSITE" id="PS01124">
    <property type="entry name" value="HTH_ARAC_FAMILY_2"/>
    <property type="match status" value="1"/>
</dbReference>
<dbReference type="Proteomes" id="UP000245539">
    <property type="component" value="Unassembled WGS sequence"/>
</dbReference>
<dbReference type="GO" id="GO:0043565">
    <property type="term" value="F:sequence-specific DNA binding"/>
    <property type="evidence" value="ECO:0007669"/>
    <property type="project" value="InterPro"/>
</dbReference>
<proteinExistence type="predicted"/>
<dbReference type="Gene3D" id="1.10.10.60">
    <property type="entry name" value="Homeodomain-like"/>
    <property type="match status" value="1"/>
</dbReference>
<keyword evidence="1" id="KW-0805">Transcription regulation</keyword>
<organism evidence="5 6">
    <name type="scientific">Leucothrix pacifica</name>
    <dbReference type="NCBI Taxonomy" id="1247513"/>
    <lineage>
        <taxon>Bacteria</taxon>
        <taxon>Pseudomonadati</taxon>
        <taxon>Pseudomonadota</taxon>
        <taxon>Gammaproteobacteria</taxon>
        <taxon>Thiotrichales</taxon>
        <taxon>Thiotrichaceae</taxon>
        <taxon>Leucothrix</taxon>
    </lineage>
</organism>
<evidence type="ECO:0000256" key="2">
    <source>
        <dbReference type="ARBA" id="ARBA00023163"/>
    </source>
</evidence>
<reference evidence="5 6" key="1">
    <citation type="submission" date="2018-05" db="EMBL/GenBank/DDBJ databases">
        <title>Leucothrix arctica sp. nov., isolated from Arctic seawater.</title>
        <authorList>
            <person name="Choi A."/>
            <person name="Baek K."/>
        </authorList>
    </citation>
    <scope>NUCLEOTIDE SEQUENCE [LARGE SCALE GENOMIC DNA]</scope>
    <source>
        <strain evidence="5 6">JCM 18388</strain>
    </source>
</reference>
<name>A0A317CP06_9GAMM</name>
<dbReference type="EMBL" id="QGKM01000004">
    <property type="protein sequence ID" value="PWR00279.1"/>
    <property type="molecule type" value="Genomic_DNA"/>
</dbReference>
<protein>
    <recommendedName>
        <fullName evidence="4">HTH araC/xylS-type domain-containing protein</fullName>
    </recommendedName>
</protein>
<evidence type="ECO:0000259" key="4">
    <source>
        <dbReference type="PROSITE" id="PS01124"/>
    </source>
</evidence>
<feature type="compositionally biased region" description="Polar residues" evidence="3">
    <location>
        <begin position="62"/>
        <end position="77"/>
    </location>
</feature>
<dbReference type="Pfam" id="PF12833">
    <property type="entry name" value="HTH_18"/>
    <property type="match status" value="1"/>
</dbReference>
<dbReference type="InterPro" id="IPR018060">
    <property type="entry name" value="HTH_AraC"/>
</dbReference>
<evidence type="ECO:0000313" key="6">
    <source>
        <dbReference type="Proteomes" id="UP000245539"/>
    </source>
</evidence>
<accession>A0A317CP06</accession>
<dbReference type="AlphaFoldDB" id="A0A317CP06"/>
<keyword evidence="6" id="KW-1185">Reference proteome</keyword>
<feature type="domain" description="HTH araC/xylS-type" evidence="4">
    <location>
        <begin position="1"/>
        <end position="60"/>
    </location>
</feature>
<feature type="region of interest" description="Disordered" evidence="3">
    <location>
        <begin position="49"/>
        <end position="86"/>
    </location>
</feature>
<comment type="caution">
    <text evidence="5">The sequence shown here is derived from an EMBL/GenBank/DDBJ whole genome shotgun (WGS) entry which is preliminary data.</text>
</comment>
<evidence type="ECO:0000256" key="3">
    <source>
        <dbReference type="SAM" id="MobiDB-lite"/>
    </source>
</evidence>
<dbReference type="SUPFAM" id="SSF46689">
    <property type="entry name" value="Homeodomain-like"/>
    <property type="match status" value="1"/>
</dbReference>